<proteinExistence type="predicted"/>
<evidence type="ECO:0000313" key="3">
    <source>
        <dbReference type="Proteomes" id="UP001054252"/>
    </source>
</evidence>
<dbReference type="EMBL" id="BPVZ01000021">
    <property type="protein sequence ID" value="GKV04240.1"/>
    <property type="molecule type" value="Genomic_DNA"/>
</dbReference>
<sequence>MKQEKENVDVTGSSKDGSNSSEDFDFIPESVRGDFARNGFGDGRAAAGKSSFAIRFRIPVSGRGIGFLLSSRLIVSGKVRSSITIPYLREKKLWKLELWKWKVMVLVLICGSMANTQNESSRHGREVGKKNPLSLCGRDGQDFNGTGHSVPLVSRQHQCPEFANS</sequence>
<dbReference type="Proteomes" id="UP001054252">
    <property type="component" value="Unassembled WGS sequence"/>
</dbReference>
<feature type="region of interest" description="Disordered" evidence="1">
    <location>
        <begin position="1"/>
        <end position="26"/>
    </location>
</feature>
<organism evidence="2 3">
    <name type="scientific">Rubroshorea leprosula</name>
    <dbReference type="NCBI Taxonomy" id="152421"/>
    <lineage>
        <taxon>Eukaryota</taxon>
        <taxon>Viridiplantae</taxon>
        <taxon>Streptophyta</taxon>
        <taxon>Embryophyta</taxon>
        <taxon>Tracheophyta</taxon>
        <taxon>Spermatophyta</taxon>
        <taxon>Magnoliopsida</taxon>
        <taxon>eudicotyledons</taxon>
        <taxon>Gunneridae</taxon>
        <taxon>Pentapetalae</taxon>
        <taxon>rosids</taxon>
        <taxon>malvids</taxon>
        <taxon>Malvales</taxon>
        <taxon>Dipterocarpaceae</taxon>
        <taxon>Rubroshorea</taxon>
    </lineage>
</organism>
<accession>A0AAV5IUR5</accession>
<reference evidence="2 3" key="1">
    <citation type="journal article" date="2021" name="Commun. Biol.">
        <title>The genome of Shorea leprosula (Dipterocarpaceae) highlights the ecological relevance of drought in aseasonal tropical rainforests.</title>
        <authorList>
            <person name="Ng K.K.S."/>
            <person name="Kobayashi M.J."/>
            <person name="Fawcett J.A."/>
            <person name="Hatakeyama M."/>
            <person name="Paape T."/>
            <person name="Ng C.H."/>
            <person name="Ang C.C."/>
            <person name="Tnah L.H."/>
            <person name="Lee C.T."/>
            <person name="Nishiyama T."/>
            <person name="Sese J."/>
            <person name="O'Brien M.J."/>
            <person name="Copetti D."/>
            <person name="Mohd Noor M.I."/>
            <person name="Ong R.C."/>
            <person name="Putra M."/>
            <person name="Sireger I.Z."/>
            <person name="Indrioko S."/>
            <person name="Kosugi Y."/>
            <person name="Izuno A."/>
            <person name="Isagi Y."/>
            <person name="Lee S.L."/>
            <person name="Shimizu K.K."/>
        </authorList>
    </citation>
    <scope>NUCLEOTIDE SEQUENCE [LARGE SCALE GENOMIC DNA]</scope>
    <source>
        <strain evidence="2">214</strain>
    </source>
</reference>
<evidence type="ECO:0000313" key="2">
    <source>
        <dbReference type="EMBL" id="GKV04240.1"/>
    </source>
</evidence>
<evidence type="ECO:0000256" key="1">
    <source>
        <dbReference type="SAM" id="MobiDB-lite"/>
    </source>
</evidence>
<dbReference type="AlphaFoldDB" id="A0AAV5IUR5"/>
<protein>
    <submittedName>
        <fullName evidence="2">Uncharacterized protein</fullName>
    </submittedName>
</protein>
<keyword evidence="3" id="KW-1185">Reference proteome</keyword>
<feature type="compositionally biased region" description="Polar residues" evidence="1">
    <location>
        <begin position="10"/>
        <end position="21"/>
    </location>
</feature>
<gene>
    <name evidence="2" type="ORF">SLEP1_g16425</name>
</gene>
<name>A0AAV5IUR5_9ROSI</name>
<comment type="caution">
    <text evidence="2">The sequence shown here is derived from an EMBL/GenBank/DDBJ whole genome shotgun (WGS) entry which is preliminary data.</text>
</comment>